<organism evidence="2 3">
    <name type="scientific">Arenibacter arenosicollis</name>
    <dbReference type="NCBI Taxonomy" id="2762274"/>
    <lineage>
        <taxon>Bacteria</taxon>
        <taxon>Pseudomonadati</taxon>
        <taxon>Bacteroidota</taxon>
        <taxon>Flavobacteriia</taxon>
        <taxon>Flavobacteriales</taxon>
        <taxon>Flavobacteriaceae</taxon>
        <taxon>Arenibacter</taxon>
    </lineage>
</organism>
<protein>
    <recommendedName>
        <fullName evidence="4">Lipocalin-like domain-containing protein</fullName>
    </recommendedName>
</protein>
<keyword evidence="1" id="KW-0732">Signal</keyword>
<evidence type="ECO:0000313" key="2">
    <source>
        <dbReference type="EMBL" id="MBC8769390.1"/>
    </source>
</evidence>
<feature type="signal peptide" evidence="1">
    <location>
        <begin position="1"/>
        <end position="18"/>
    </location>
</feature>
<feature type="chain" id="PRO_5045164539" description="Lipocalin-like domain-containing protein" evidence="1">
    <location>
        <begin position="19"/>
        <end position="161"/>
    </location>
</feature>
<evidence type="ECO:0000313" key="3">
    <source>
        <dbReference type="Proteomes" id="UP000618952"/>
    </source>
</evidence>
<dbReference type="Proteomes" id="UP000618952">
    <property type="component" value="Unassembled WGS sequence"/>
</dbReference>
<dbReference type="PROSITE" id="PS51257">
    <property type="entry name" value="PROKAR_LIPOPROTEIN"/>
    <property type="match status" value="1"/>
</dbReference>
<sequence length="161" mass="18285">MKIITNVFLIFSILLFFACSNDNDNVSESDRAQALLGQWEYQSIMTDKAVDINGDGTVNIDLFNTQEIRQCLKDNLTFFTKMGVGEKGAYAINENGLSCDDQDPYSTIEEDSYQLINNSIIQFDMRNEMRILELNRSKLQIETNDNLGGQNVIVTITFKKS</sequence>
<accession>A0ABR7QQD4</accession>
<evidence type="ECO:0000256" key="1">
    <source>
        <dbReference type="SAM" id="SignalP"/>
    </source>
</evidence>
<dbReference type="EMBL" id="JACLHY010000017">
    <property type="protein sequence ID" value="MBC8769390.1"/>
    <property type="molecule type" value="Genomic_DNA"/>
</dbReference>
<dbReference type="RefSeq" id="WP_110357180.1">
    <property type="nucleotide sequence ID" value="NZ_JACLHY010000017.1"/>
</dbReference>
<evidence type="ECO:0008006" key="4">
    <source>
        <dbReference type="Google" id="ProtNLM"/>
    </source>
</evidence>
<comment type="caution">
    <text evidence="2">The sequence shown here is derived from an EMBL/GenBank/DDBJ whole genome shotgun (WGS) entry which is preliminary data.</text>
</comment>
<reference evidence="2 3" key="1">
    <citation type="submission" date="2020-08" db="EMBL/GenBank/DDBJ databases">
        <title>Arenibacter gaetbuli sp. nov., isolated from a sand dune.</title>
        <authorList>
            <person name="Park S."/>
            <person name="Yoon J.-H."/>
        </authorList>
    </citation>
    <scope>NUCLEOTIDE SEQUENCE [LARGE SCALE GENOMIC DNA]</scope>
    <source>
        <strain evidence="2 3">BSSL-BM3</strain>
    </source>
</reference>
<proteinExistence type="predicted"/>
<keyword evidence="3" id="KW-1185">Reference proteome</keyword>
<gene>
    <name evidence="2" type="ORF">H4O18_15440</name>
</gene>
<name>A0ABR7QQD4_9FLAO</name>